<gene>
    <name evidence="4" type="ORF">M3I41_00625</name>
</gene>
<dbReference type="AlphaFoldDB" id="A0A9E7AMW2"/>
<dbReference type="InterPro" id="IPR036869">
    <property type="entry name" value="J_dom_sf"/>
</dbReference>
<dbReference type="EMBL" id="CP097095">
    <property type="protein sequence ID" value="UQF79819.1"/>
    <property type="molecule type" value="Genomic_DNA"/>
</dbReference>
<dbReference type="SUPFAM" id="SSF49493">
    <property type="entry name" value="HSP40/DnaJ peptide-binding domain"/>
    <property type="match status" value="2"/>
</dbReference>
<dbReference type="InterPro" id="IPR018253">
    <property type="entry name" value="DnaJ_domain_CS"/>
</dbReference>
<dbReference type="PANTHER" id="PTHR43096:SF52">
    <property type="entry name" value="DNAJ HOMOLOG 1, MITOCHONDRIAL-RELATED"/>
    <property type="match status" value="1"/>
</dbReference>
<evidence type="ECO:0000256" key="1">
    <source>
        <dbReference type="ARBA" id="ARBA00023186"/>
    </source>
</evidence>
<dbReference type="InterPro" id="IPR002939">
    <property type="entry name" value="DnaJ_C"/>
</dbReference>
<dbReference type="Pfam" id="PF00226">
    <property type="entry name" value="DnaJ"/>
    <property type="match status" value="1"/>
</dbReference>
<evidence type="ECO:0000256" key="2">
    <source>
        <dbReference type="SAM" id="MobiDB-lite"/>
    </source>
</evidence>
<dbReference type="PANTHER" id="PTHR43096">
    <property type="entry name" value="DNAJ HOMOLOG 1, MITOCHONDRIAL-RELATED"/>
    <property type="match status" value="1"/>
</dbReference>
<dbReference type="PRINTS" id="PR00625">
    <property type="entry name" value="JDOMAIN"/>
</dbReference>
<dbReference type="FunFam" id="2.60.260.20:FF:000013">
    <property type="entry name" value="DnaJ subfamily B member 11"/>
    <property type="match status" value="1"/>
</dbReference>
<dbReference type="GO" id="GO:0051082">
    <property type="term" value="F:unfolded protein binding"/>
    <property type="evidence" value="ECO:0007669"/>
    <property type="project" value="InterPro"/>
</dbReference>
<dbReference type="PROSITE" id="PS00636">
    <property type="entry name" value="DNAJ_1"/>
    <property type="match status" value="1"/>
</dbReference>
<dbReference type="SUPFAM" id="SSF46565">
    <property type="entry name" value="Chaperone J-domain"/>
    <property type="match status" value="1"/>
</dbReference>
<dbReference type="KEGG" id="agh:M3I41_00625"/>
<dbReference type="InterPro" id="IPR008971">
    <property type="entry name" value="HSP40/DnaJ_pept-bd"/>
</dbReference>
<dbReference type="InterPro" id="IPR001623">
    <property type="entry name" value="DnaJ_domain"/>
</dbReference>
<dbReference type="Pfam" id="PF01556">
    <property type="entry name" value="DnaJ_C"/>
    <property type="match status" value="1"/>
</dbReference>
<accession>A0A9E7AMW2</accession>
<evidence type="ECO:0000259" key="3">
    <source>
        <dbReference type="PROSITE" id="PS50076"/>
    </source>
</evidence>
<dbReference type="CDD" id="cd10747">
    <property type="entry name" value="DnaJ_C"/>
    <property type="match status" value="1"/>
</dbReference>
<evidence type="ECO:0000313" key="5">
    <source>
        <dbReference type="Proteomes" id="UP000830236"/>
    </source>
</evidence>
<feature type="domain" description="J" evidence="3">
    <location>
        <begin position="10"/>
        <end position="75"/>
    </location>
</feature>
<dbReference type="Proteomes" id="UP000830236">
    <property type="component" value="Chromosome"/>
</dbReference>
<dbReference type="Gene3D" id="2.60.260.20">
    <property type="entry name" value="Urease metallochaperone UreE, N-terminal domain"/>
    <property type="match status" value="2"/>
</dbReference>
<dbReference type="PROSITE" id="PS50076">
    <property type="entry name" value="DNAJ_2"/>
    <property type="match status" value="1"/>
</dbReference>
<proteinExistence type="predicted"/>
<feature type="region of interest" description="Disordered" evidence="2">
    <location>
        <begin position="135"/>
        <end position="154"/>
    </location>
</feature>
<dbReference type="CDD" id="cd06257">
    <property type="entry name" value="DnaJ"/>
    <property type="match status" value="1"/>
</dbReference>
<dbReference type="GO" id="GO:0005737">
    <property type="term" value="C:cytoplasm"/>
    <property type="evidence" value="ECO:0007669"/>
    <property type="project" value="TreeGrafter"/>
</dbReference>
<dbReference type="Gene3D" id="1.10.287.110">
    <property type="entry name" value="DnaJ domain"/>
    <property type="match status" value="1"/>
</dbReference>
<reference evidence="4" key="1">
    <citation type="submission" date="2022-05" db="EMBL/GenBank/DDBJ databases">
        <title>Using nanopore sequencing to obtain complete genomes from saliva samples.</title>
        <authorList>
            <person name="Baker J.L."/>
        </authorList>
    </citation>
    <scope>NUCLEOTIDE SEQUENCE</scope>
    <source>
        <strain evidence="4">JCVI-JB-Ag32</strain>
    </source>
</reference>
<name>A0A9E7AMW2_9ACTO</name>
<dbReference type="GO" id="GO:0042026">
    <property type="term" value="P:protein refolding"/>
    <property type="evidence" value="ECO:0007669"/>
    <property type="project" value="TreeGrafter"/>
</dbReference>
<dbReference type="SMART" id="SM00271">
    <property type="entry name" value="DnaJ"/>
    <property type="match status" value="1"/>
</dbReference>
<organism evidence="4 5">
    <name type="scientific">Actinomyces graevenitzii</name>
    <dbReference type="NCBI Taxonomy" id="55565"/>
    <lineage>
        <taxon>Bacteria</taxon>
        <taxon>Bacillati</taxon>
        <taxon>Actinomycetota</taxon>
        <taxon>Actinomycetes</taxon>
        <taxon>Actinomycetales</taxon>
        <taxon>Actinomycetaceae</taxon>
        <taxon>Actinomyces</taxon>
    </lineage>
</organism>
<sequence>MASQDWMTKDFYAVLGVAKDADATAIKKAYRKLARQYHPDRNADNPEAAKKFKEVSEAYAVLSNEQDRKQYDAIRSMAGGGARFTSGSGGANAGFNDLFGSMFGGGAGSGGFAGGTAGADINIDDLMKMFGGYSSPTRGRDGRPGPFNFSFSRPKRGQDVVTDATLEFRDAVNGTMVEITADGRAVKVRIPAGVKDGQKIRLRGKGRPGTDGGDAGDMVVNIKVRPHPVFKQDGKDLRLSVPISLKEAALGGVVEVPNFDGTFSKIKVKPGTSSGSVVRLRGKGAHTPKGNTDLLVTLEVAVPKQLSAEARKALEEFDAAMGDADPRAKLKEAVSK</sequence>
<keyword evidence="1" id="KW-0143">Chaperone</keyword>
<evidence type="ECO:0000313" key="4">
    <source>
        <dbReference type="EMBL" id="UQF79819.1"/>
    </source>
</evidence>
<protein>
    <submittedName>
        <fullName evidence="4">DnaJ domain-containing protein</fullName>
    </submittedName>
</protein>